<dbReference type="EMBL" id="BTSX01000002">
    <property type="protein sequence ID" value="GMS84464.1"/>
    <property type="molecule type" value="Genomic_DNA"/>
</dbReference>
<evidence type="ECO:0000313" key="3">
    <source>
        <dbReference type="Proteomes" id="UP001432027"/>
    </source>
</evidence>
<feature type="region of interest" description="Disordered" evidence="1">
    <location>
        <begin position="1"/>
        <end position="24"/>
    </location>
</feature>
<feature type="non-terminal residue" evidence="2">
    <location>
        <position position="1"/>
    </location>
</feature>
<proteinExistence type="predicted"/>
<feature type="non-terminal residue" evidence="2">
    <location>
        <position position="131"/>
    </location>
</feature>
<organism evidence="2 3">
    <name type="scientific">Pristionchus entomophagus</name>
    <dbReference type="NCBI Taxonomy" id="358040"/>
    <lineage>
        <taxon>Eukaryota</taxon>
        <taxon>Metazoa</taxon>
        <taxon>Ecdysozoa</taxon>
        <taxon>Nematoda</taxon>
        <taxon>Chromadorea</taxon>
        <taxon>Rhabditida</taxon>
        <taxon>Rhabditina</taxon>
        <taxon>Diplogasteromorpha</taxon>
        <taxon>Diplogasteroidea</taxon>
        <taxon>Neodiplogasteridae</taxon>
        <taxon>Pristionchus</taxon>
    </lineage>
</organism>
<evidence type="ECO:0000256" key="1">
    <source>
        <dbReference type="SAM" id="MobiDB-lite"/>
    </source>
</evidence>
<dbReference type="Proteomes" id="UP001432027">
    <property type="component" value="Unassembled WGS sequence"/>
</dbReference>
<accession>A0AAV5SSX0</accession>
<gene>
    <name evidence="2" type="ORF">PENTCL1PPCAC_6639</name>
</gene>
<protein>
    <submittedName>
        <fullName evidence="2">Uncharacterized protein</fullName>
    </submittedName>
</protein>
<evidence type="ECO:0000313" key="2">
    <source>
        <dbReference type="EMBL" id="GMS84464.1"/>
    </source>
</evidence>
<sequence>SLLARTTHCRKPLPRSGQTPRSCRQRRQVDEGCHSTTQCDEASDEPRNCSLVSLYDGPDKHAYLSVLSKPVFDQLNLLRDKVVTLDESSGLRMTIQIHAGGDTMSLQSLRGLGGPNMIYACVLCLWEKGFW</sequence>
<comment type="caution">
    <text evidence="2">The sequence shown here is derived from an EMBL/GenBank/DDBJ whole genome shotgun (WGS) entry which is preliminary data.</text>
</comment>
<keyword evidence="3" id="KW-1185">Reference proteome</keyword>
<name>A0AAV5SSX0_9BILA</name>
<reference evidence="2" key="1">
    <citation type="submission" date="2023-10" db="EMBL/GenBank/DDBJ databases">
        <title>Genome assembly of Pristionchus species.</title>
        <authorList>
            <person name="Yoshida K."/>
            <person name="Sommer R.J."/>
        </authorList>
    </citation>
    <scope>NUCLEOTIDE SEQUENCE</scope>
    <source>
        <strain evidence="2">RS0144</strain>
    </source>
</reference>
<dbReference type="AlphaFoldDB" id="A0AAV5SSX0"/>